<keyword evidence="2" id="KW-1185">Reference proteome</keyword>
<comment type="caution">
    <text evidence="1">The sequence shown here is derived from an EMBL/GenBank/DDBJ whole genome shotgun (WGS) entry which is preliminary data.</text>
</comment>
<dbReference type="EMBL" id="CATNWA010000195">
    <property type="protein sequence ID" value="CAI9534415.1"/>
    <property type="molecule type" value="Genomic_DNA"/>
</dbReference>
<evidence type="ECO:0000313" key="2">
    <source>
        <dbReference type="Proteomes" id="UP001162483"/>
    </source>
</evidence>
<gene>
    <name evidence="1" type="ORF">SPARVUS_LOCUS630449</name>
</gene>
<evidence type="ECO:0000313" key="1">
    <source>
        <dbReference type="EMBL" id="CAI9534415.1"/>
    </source>
</evidence>
<dbReference type="Proteomes" id="UP001162483">
    <property type="component" value="Unassembled WGS sequence"/>
</dbReference>
<protein>
    <submittedName>
        <fullName evidence="1">Uncharacterized protein</fullName>
    </submittedName>
</protein>
<accession>A0ABN9AJJ3</accession>
<reference evidence="1" key="1">
    <citation type="submission" date="2023-05" db="EMBL/GenBank/DDBJ databases">
        <authorList>
            <person name="Stuckert A."/>
        </authorList>
    </citation>
    <scope>NUCLEOTIDE SEQUENCE</scope>
</reference>
<organism evidence="1 2">
    <name type="scientific">Staurois parvus</name>
    <dbReference type="NCBI Taxonomy" id="386267"/>
    <lineage>
        <taxon>Eukaryota</taxon>
        <taxon>Metazoa</taxon>
        <taxon>Chordata</taxon>
        <taxon>Craniata</taxon>
        <taxon>Vertebrata</taxon>
        <taxon>Euteleostomi</taxon>
        <taxon>Amphibia</taxon>
        <taxon>Batrachia</taxon>
        <taxon>Anura</taxon>
        <taxon>Neobatrachia</taxon>
        <taxon>Ranoidea</taxon>
        <taxon>Ranidae</taxon>
        <taxon>Staurois</taxon>
    </lineage>
</organism>
<sequence>MRTGTFRVAPMSVTLNAQTCLLTSDAATPSEWKAETGFCMNIPITEDTSTSCTGENILTSNNGWDIMTLN</sequence>
<proteinExistence type="predicted"/>
<name>A0ABN9AJJ3_9NEOB</name>